<dbReference type="CDD" id="cd02440">
    <property type="entry name" value="AdoMet_MTases"/>
    <property type="match status" value="1"/>
</dbReference>
<dbReference type="OrthoDB" id="784548at2759"/>
<dbReference type="GO" id="GO:0005829">
    <property type="term" value="C:cytosol"/>
    <property type="evidence" value="ECO:0007669"/>
    <property type="project" value="TreeGrafter"/>
</dbReference>
<dbReference type="SUPFAM" id="SSF53335">
    <property type="entry name" value="S-adenosyl-L-methionine-dependent methyltransferases"/>
    <property type="match status" value="1"/>
</dbReference>
<keyword evidence="2" id="KW-0698">rRNA processing</keyword>
<feature type="compositionally biased region" description="Low complexity" evidence="4">
    <location>
        <begin position="199"/>
        <end position="212"/>
    </location>
</feature>
<dbReference type="PANTHER" id="PTHR31760">
    <property type="entry name" value="S-ADENOSYL-L-METHIONINE-DEPENDENT METHYLTRANSFERASES SUPERFAMILY PROTEIN"/>
    <property type="match status" value="1"/>
</dbReference>
<dbReference type="EMBL" id="JAEHOE010000006">
    <property type="protein sequence ID" value="KAG2499547.1"/>
    <property type="molecule type" value="Genomic_DNA"/>
</dbReference>
<evidence type="ECO:0000313" key="6">
    <source>
        <dbReference type="Proteomes" id="UP000612055"/>
    </source>
</evidence>
<evidence type="ECO:0000256" key="2">
    <source>
        <dbReference type="ARBA" id="ARBA00022552"/>
    </source>
</evidence>
<dbReference type="NCBIfam" id="TIGR00138">
    <property type="entry name" value="rsmG_gidB"/>
    <property type="match status" value="1"/>
</dbReference>
<proteinExistence type="inferred from homology"/>
<evidence type="ECO:0000313" key="5">
    <source>
        <dbReference type="EMBL" id="KAG2499547.1"/>
    </source>
</evidence>
<comment type="caution">
    <text evidence="5">The sequence shown here is derived from an EMBL/GenBank/DDBJ whole genome shotgun (WGS) entry which is preliminary data.</text>
</comment>
<protein>
    <recommendedName>
        <fullName evidence="7">Ribosomal RNA small subunit methyltransferase G</fullName>
    </recommendedName>
</protein>
<dbReference type="Pfam" id="PF02527">
    <property type="entry name" value="GidB"/>
    <property type="match status" value="2"/>
</dbReference>
<feature type="region of interest" description="Disordered" evidence="4">
    <location>
        <begin position="199"/>
        <end position="227"/>
    </location>
</feature>
<name>A0A835YAW4_9CHLO</name>
<keyword evidence="6" id="KW-1185">Reference proteome</keyword>
<feature type="region of interest" description="Disordered" evidence="4">
    <location>
        <begin position="31"/>
        <end position="128"/>
    </location>
</feature>
<organism evidence="5 6">
    <name type="scientific">Edaphochlamys debaryana</name>
    <dbReference type="NCBI Taxonomy" id="47281"/>
    <lineage>
        <taxon>Eukaryota</taxon>
        <taxon>Viridiplantae</taxon>
        <taxon>Chlorophyta</taxon>
        <taxon>core chlorophytes</taxon>
        <taxon>Chlorophyceae</taxon>
        <taxon>CS clade</taxon>
        <taxon>Chlamydomonadales</taxon>
        <taxon>Chlamydomonadales incertae sedis</taxon>
        <taxon>Edaphochlamys</taxon>
    </lineage>
</organism>
<evidence type="ECO:0000256" key="4">
    <source>
        <dbReference type="SAM" id="MobiDB-lite"/>
    </source>
</evidence>
<dbReference type="Gene3D" id="3.40.50.150">
    <property type="entry name" value="Vaccinia Virus protein VP39"/>
    <property type="match status" value="1"/>
</dbReference>
<evidence type="ECO:0000256" key="3">
    <source>
        <dbReference type="ARBA" id="ARBA00022679"/>
    </source>
</evidence>
<accession>A0A835YAW4</accession>
<keyword evidence="1" id="KW-0963">Cytoplasm</keyword>
<dbReference type="HAMAP" id="MF_00074">
    <property type="entry name" value="16SrRNA_methyltr_G"/>
    <property type="match status" value="1"/>
</dbReference>
<keyword evidence="3" id="KW-0808">Transferase</keyword>
<sequence length="427" mass="43469">MLRLGRRCVGTAAWRAGVARRLFPLPVHVCSSTSSAVDGPTDSPAPPRSAPRQLRTRRASPDAPSTPRSSSEASTSAPAQPDAPRRRASASASARVAPATPAAPSPAAPAPAPAQPDGPSTEPASTPLSVAECAPTEALRRYGLSAQQQGQLAAYLEHLLEVNKSMNLTAIRDPAEAWQRHVVDSLALLGPAERHAEAAGLAQEAAGRGQAAEARRRGGGGRGAGPAGAGAAAAAAGAAAAAAGGGGGAAVHVAVADAPLRVVDVGTGAGLPGMVLAVARPQWKVTLLDSLRKRCDFLREAAALAGMSNVEVVWARAEDAGQKPELRQSFDLAVARAVAEARVLAELCLPFVRVGGLWVAAKGPDPEAEVEAAQSAVRQLGGRQLALERVESLSAEGRPFTALVVAKHGPTPARFPRQAGTPSKKPL</sequence>
<dbReference type="InterPro" id="IPR003682">
    <property type="entry name" value="rRNA_ssu_MeTfrase_G"/>
</dbReference>
<dbReference type="PANTHER" id="PTHR31760:SF0">
    <property type="entry name" value="S-ADENOSYL-L-METHIONINE-DEPENDENT METHYLTRANSFERASES SUPERFAMILY PROTEIN"/>
    <property type="match status" value="1"/>
</dbReference>
<evidence type="ECO:0008006" key="7">
    <source>
        <dbReference type="Google" id="ProtNLM"/>
    </source>
</evidence>
<feature type="compositionally biased region" description="Low complexity" evidence="4">
    <location>
        <begin position="89"/>
        <end position="100"/>
    </location>
</feature>
<dbReference type="AlphaFoldDB" id="A0A835YAW4"/>
<dbReference type="InterPro" id="IPR029063">
    <property type="entry name" value="SAM-dependent_MTases_sf"/>
</dbReference>
<feature type="compositionally biased region" description="Pro residues" evidence="4">
    <location>
        <begin position="101"/>
        <end position="116"/>
    </location>
</feature>
<evidence type="ECO:0000256" key="1">
    <source>
        <dbReference type="ARBA" id="ARBA00022490"/>
    </source>
</evidence>
<feature type="compositionally biased region" description="Low complexity" evidence="4">
    <location>
        <begin position="63"/>
        <end position="82"/>
    </location>
</feature>
<reference evidence="5" key="1">
    <citation type="journal article" date="2020" name="bioRxiv">
        <title>Comparative genomics of Chlamydomonas.</title>
        <authorList>
            <person name="Craig R.J."/>
            <person name="Hasan A.R."/>
            <person name="Ness R.W."/>
            <person name="Keightley P.D."/>
        </authorList>
    </citation>
    <scope>NUCLEOTIDE SEQUENCE</scope>
    <source>
        <strain evidence="5">CCAP 11/70</strain>
    </source>
</reference>
<dbReference type="GO" id="GO:0070043">
    <property type="term" value="F:rRNA (guanine-N7-)-methyltransferase activity"/>
    <property type="evidence" value="ECO:0007669"/>
    <property type="project" value="TreeGrafter"/>
</dbReference>
<gene>
    <name evidence="5" type="ORF">HYH03_002492</name>
</gene>
<dbReference type="Proteomes" id="UP000612055">
    <property type="component" value="Unassembled WGS sequence"/>
</dbReference>